<accession>A0A0L0V9L1</accession>
<protein>
    <submittedName>
        <fullName evidence="1">Uncharacterized protein</fullName>
    </submittedName>
</protein>
<evidence type="ECO:0000313" key="1">
    <source>
        <dbReference type="EMBL" id="KNE95965.1"/>
    </source>
</evidence>
<proteinExistence type="predicted"/>
<keyword evidence="2" id="KW-1185">Reference proteome</keyword>
<dbReference type="Proteomes" id="UP000054564">
    <property type="component" value="Unassembled WGS sequence"/>
</dbReference>
<gene>
    <name evidence="1" type="ORF">PSTG_10762</name>
</gene>
<organism evidence="1 2">
    <name type="scientific">Puccinia striiformis f. sp. tritici PST-78</name>
    <dbReference type="NCBI Taxonomy" id="1165861"/>
    <lineage>
        <taxon>Eukaryota</taxon>
        <taxon>Fungi</taxon>
        <taxon>Dikarya</taxon>
        <taxon>Basidiomycota</taxon>
        <taxon>Pucciniomycotina</taxon>
        <taxon>Pucciniomycetes</taxon>
        <taxon>Pucciniales</taxon>
        <taxon>Pucciniaceae</taxon>
        <taxon>Puccinia</taxon>
    </lineage>
</organism>
<dbReference type="AlphaFoldDB" id="A0A0L0V9L1"/>
<evidence type="ECO:0000313" key="2">
    <source>
        <dbReference type="Proteomes" id="UP000054564"/>
    </source>
</evidence>
<name>A0A0L0V9L1_9BASI</name>
<reference evidence="2" key="1">
    <citation type="submission" date="2014-03" db="EMBL/GenBank/DDBJ databases">
        <title>The Genome Sequence of Puccinia striiformis f. sp. tritici PST-78.</title>
        <authorList>
            <consortium name="The Broad Institute Genome Sequencing Platform"/>
            <person name="Cuomo C."/>
            <person name="Hulbert S."/>
            <person name="Chen X."/>
            <person name="Walker B."/>
            <person name="Young S.K."/>
            <person name="Zeng Q."/>
            <person name="Gargeya S."/>
            <person name="Fitzgerald M."/>
            <person name="Haas B."/>
            <person name="Abouelleil A."/>
            <person name="Alvarado L."/>
            <person name="Arachchi H.M."/>
            <person name="Berlin A.M."/>
            <person name="Chapman S.B."/>
            <person name="Goldberg J."/>
            <person name="Griggs A."/>
            <person name="Gujja S."/>
            <person name="Hansen M."/>
            <person name="Howarth C."/>
            <person name="Imamovic A."/>
            <person name="Larimer J."/>
            <person name="McCowan C."/>
            <person name="Montmayeur A."/>
            <person name="Murphy C."/>
            <person name="Neiman D."/>
            <person name="Pearson M."/>
            <person name="Priest M."/>
            <person name="Roberts A."/>
            <person name="Saif S."/>
            <person name="Shea T."/>
            <person name="Sisk P."/>
            <person name="Sykes S."/>
            <person name="Wortman J."/>
            <person name="Nusbaum C."/>
            <person name="Birren B."/>
        </authorList>
    </citation>
    <scope>NUCLEOTIDE SEQUENCE [LARGE SCALE GENOMIC DNA]</scope>
    <source>
        <strain evidence="2">race PST-78</strain>
    </source>
</reference>
<comment type="caution">
    <text evidence="1">The sequence shown here is derived from an EMBL/GenBank/DDBJ whole genome shotgun (WGS) entry which is preliminary data.</text>
</comment>
<dbReference type="EMBL" id="AJIL01000089">
    <property type="protein sequence ID" value="KNE95965.1"/>
    <property type="molecule type" value="Genomic_DNA"/>
</dbReference>
<sequence>MAQEMDSADNFTLWQHSNHPWSPSGLEDTPLWTPITWPAHVTNTYIPQALHITSDLSSSMTAPHDIIPSTTAPHDSHHA</sequence>